<sequence length="496" mass="55294">QVDLPSRLHDSTSAPGFGTQTNLHVAGHTLGNLCTSNGLPFFSPSGQQWVKSCTGEDVDQAYFSPQPSVSYEAASSGALQPLMLPDKGILHNLLHEWEAQIFSLLFPFINREFFHSTIDAAYHGRTSTISPGTASARACVYAFTALCLSMSHQVSGSDLMNAEDYINEAFGLLPSMFMDSFTIDGLQTLAMLVICSFAMLGNVHLVELALSSANRFIIHLKGHLAPVYTNQEQFRRDSHIRNLFWVCFLFDKEFSLRTGDLPCIDDNLCDLTLPADTSEGSSPEFVACLRIAVLQSQIYRGLYSVPALRQTDAQLLGTIRDLDNALEVWRSSVPFSNRPRFNDRDSHALSTPDTIFQLQYLYCMTMIHQASGRCSSWVQNKDTSEAGSSLAISVEASRSLLQKLLDDRLHLDRNNLRFCLPYFITAICHIFCNILLKPVAHSSRDDLHLIVSVPRHVRARLSAEMTLPVKQVDVFEGFVMELERLSLRAFQNAQGV</sequence>
<dbReference type="Pfam" id="PF04082">
    <property type="entry name" value="Fungal_trans"/>
    <property type="match status" value="1"/>
</dbReference>
<gene>
    <name evidence="7" type="ORF">BO70DRAFT_283164</name>
</gene>
<feature type="non-terminal residue" evidence="7">
    <location>
        <position position="1"/>
    </location>
</feature>
<evidence type="ECO:0000313" key="8">
    <source>
        <dbReference type="Proteomes" id="UP000247233"/>
    </source>
</evidence>
<evidence type="ECO:0000259" key="6">
    <source>
        <dbReference type="SMART" id="SM00906"/>
    </source>
</evidence>
<dbReference type="GO" id="GO:0003700">
    <property type="term" value="F:DNA-binding transcription factor activity"/>
    <property type="evidence" value="ECO:0007669"/>
    <property type="project" value="InterPro"/>
</dbReference>
<dbReference type="GO" id="GO:0005634">
    <property type="term" value="C:nucleus"/>
    <property type="evidence" value="ECO:0007669"/>
    <property type="project" value="UniProtKB-SubCell"/>
</dbReference>
<keyword evidence="5" id="KW-0539">Nucleus</keyword>
<protein>
    <submittedName>
        <fullName evidence="7">C6 zinc finger domain protein</fullName>
    </submittedName>
</protein>
<comment type="subcellular location">
    <subcellularLocation>
        <location evidence="1">Nucleus</location>
    </subcellularLocation>
</comment>
<dbReference type="VEuPathDB" id="FungiDB:BO70DRAFT_283164"/>
<dbReference type="GeneID" id="37061314"/>
<reference evidence="7 8" key="1">
    <citation type="submission" date="2016-12" db="EMBL/GenBank/DDBJ databases">
        <title>The genomes of Aspergillus section Nigri reveals drivers in fungal speciation.</title>
        <authorList>
            <consortium name="DOE Joint Genome Institute"/>
            <person name="Vesth T.C."/>
            <person name="Nybo J."/>
            <person name="Theobald S."/>
            <person name="Brandl J."/>
            <person name="Frisvad J.C."/>
            <person name="Nielsen K.F."/>
            <person name="Lyhne E.K."/>
            <person name="Kogle M.E."/>
            <person name="Kuo A."/>
            <person name="Riley R."/>
            <person name="Clum A."/>
            <person name="Nolan M."/>
            <person name="Lipzen A."/>
            <person name="Salamov A."/>
            <person name="Henrissat B."/>
            <person name="Wiebenga A."/>
            <person name="De Vries R.P."/>
            <person name="Grigoriev I.V."/>
            <person name="Mortensen U.H."/>
            <person name="Andersen M.R."/>
            <person name="Baker S.E."/>
        </authorList>
    </citation>
    <scope>NUCLEOTIDE SEQUENCE [LARGE SCALE GENOMIC DNA]</scope>
    <source>
        <strain evidence="7 8">CBS 117.55</strain>
    </source>
</reference>
<evidence type="ECO:0000313" key="7">
    <source>
        <dbReference type="EMBL" id="PWY91023.1"/>
    </source>
</evidence>
<keyword evidence="3" id="KW-0238">DNA-binding</keyword>
<keyword evidence="8" id="KW-1185">Reference proteome</keyword>
<comment type="caution">
    <text evidence="7">The sequence shown here is derived from an EMBL/GenBank/DDBJ whole genome shotgun (WGS) entry which is preliminary data.</text>
</comment>
<dbReference type="RefSeq" id="XP_025403466.1">
    <property type="nucleotide sequence ID" value="XM_025539077.1"/>
</dbReference>
<organism evidence="7 8">
    <name type="scientific">Aspergillus heteromorphus CBS 117.55</name>
    <dbReference type="NCBI Taxonomy" id="1448321"/>
    <lineage>
        <taxon>Eukaryota</taxon>
        <taxon>Fungi</taxon>
        <taxon>Dikarya</taxon>
        <taxon>Ascomycota</taxon>
        <taxon>Pezizomycotina</taxon>
        <taxon>Eurotiomycetes</taxon>
        <taxon>Eurotiomycetidae</taxon>
        <taxon>Eurotiales</taxon>
        <taxon>Aspergillaceae</taxon>
        <taxon>Aspergillus</taxon>
        <taxon>Aspergillus subgen. Circumdati</taxon>
    </lineage>
</organism>
<dbReference type="OrthoDB" id="4116913at2759"/>
<evidence type="ECO:0000256" key="1">
    <source>
        <dbReference type="ARBA" id="ARBA00004123"/>
    </source>
</evidence>
<evidence type="ECO:0000256" key="3">
    <source>
        <dbReference type="ARBA" id="ARBA00023125"/>
    </source>
</evidence>
<dbReference type="GO" id="GO:0008270">
    <property type="term" value="F:zinc ion binding"/>
    <property type="evidence" value="ECO:0007669"/>
    <property type="project" value="InterPro"/>
</dbReference>
<dbReference type="CDD" id="cd12148">
    <property type="entry name" value="fungal_TF_MHR"/>
    <property type="match status" value="1"/>
</dbReference>
<dbReference type="SMART" id="SM00906">
    <property type="entry name" value="Fungal_trans"/>
    <property type="match status" value="1"/>
</dbReference>
<dbReference type="PANTHER" id="PTHR46910">
    <property type="entry name" value="TRANSCRIPTION FACTOR PDR1"/>
    <property type="match status" value="1"/>
</dbReference>
<evidence type="ECO:0000256" key="4">
    <source>
        <dbReference type="ARBA" id="ARBA00023163"/>
    </source>
</evidence>
<dbReference type="Proteomes" id="UP000247233">
    <property type="component" value="Unassembled WGS sequence"/>
</dbReference>
<dbReference type="AlphaFoldDB" id="A0A317WXE5"/>
<dbReference type="PANTHER" id="PTHR46910:SF37">
    <property type="entry name" value="ZN(II)2CYS6 TRANSCRIPTION FACTOR (EUROFUNG)"/>
    <property type="match status" value="1"/>
</dbReference>
<evidence type="ECO:0000256" key="5">
    <source>
        <dbReference type="ARBA" id="ARBA00023242"/>
    </source>
</evidence>
<proteinExistence type="predicted"/>
<feature type="domain" description="Xylanolytic transcriptional activator regulatory" evidence="6">
    <location>
        <begin position="206"/>
        <end position="280"/>
    </location>
</feature>
<dbReference type="InterPro" id="IPR007219">
    <property type="entry name" value="XnlR_reg_dom"/>
</dbReference>
<evidence type="ECO:0000256" key="2">
    <source>
        <dbReference type="ARBA" id="ARBA00023015"/>
    </source>
</evidence>
<dbReference type="STRING" id="1448321.A0A317WXE5"/>
<dbReference type="InterPro" id="IPR050987">
    <property type="entry name" value="AtrR-like"/>
</dbReference>
<keyword evidence="4" id="KW-0804">Transcription</keyword>
<dbReference type="GO" id="GO:0003677">
    <property type="term" value="F:DNA binding"/>
    <property type="evidence" value="ECO:0007669"/>
    <property type="project" value="UniProtKB-KW"/>
</dbReference>
<keyword evidence="2" id="KW-0805">Transcription regulation</keyword>
<accession>A0A317WXE5</accession>
<name>A0A317WXE5_9EURO</name>
<dbReference type="GO" id="GO:0006351">
    <property type="term" value="P:DNA-templated transcription"/>
    <property type="evidence" value="ECO:0007669"/>
    <property type="project" value="InterPro"/>
</dbReference>
<dbReference type="EMBL" id="MSFL01000002">
    <property type="protein sequence ID" value="PWY91023.1"/>
    <property type="molecule type" value="Genomic_DNA"/>
</dbReference>